<dbReference type="OrthoDB" id="68483at2759"/>
<organism evidence="1 2">
    <name type="scientific">Opisthorchis viverrini</name>
    <name type="common">Southeast Asian liver fluke</name>
    <dbReference type="NCBI Taxonomy" id="6198"/>
    <lineage>
        <taxon>Eukaryota</taxon>
        <taxon>Metazoa</taxon>
        <taxon>Spiralia</taxon>
        <taxon>Lophotrochozoa</taxon>
        <taxon>Platyhelminthes</taxon>
        <taxon>Trematoda</taxon>
        <taxon>Digenea</taxon>
        <taxon>Opisthorchiida</taxon>
        <taxon>Opisthorchiata</taxon>
        <taxon>Opisthorchiidae</taxon>
        <taxon>Opisthorchis</taxon>
    </lineage>
</organism>
<accession>A0A074ZM89</accession>
<proteinExistence type="predicted"/>
<dbReference type="GeneID" id="20319163"/>
<keyword evidence="2" id="KW-1185">Reference proteome</keyword>
<sequence>MPPEGSTRAGILPGCPNLDRGSREAEVGFEPRTSRSVNSRSNHLSHLAHLSVNDLLDLCQAGTIFTNLLTGGSVVRTRPLPLDFPCLGLGNLAVSQPSCFLHVAWQLGTRRRLDLTVIWQFVYLGDPLSYTGGRGVRVTLTVSHTSIPSAMVYIVAEFSRMLDLGRTFLQNGYPERFVLRHMESPLSSNLHNPYHELLLEGQIAKLYHQILCVLVCMLAPSIIRWSGIMRAHNPVSLSDRWKEPGSSAIALHLARNQSCHRQRASLHYRTPGTSEPITTGTIQTAGSTTLRPKETYATSGLELACEKSGPTSLFDIDYFSVGNTILPLICKNRSAVAPFRCLAAMPHEGGTGAGILPSCPSLDRGSREAEVGFEPRTFRSVNSRSNHLSHLAPARKVRYCQEPGGSSRDAEVGYLPVRGQVSLSPTSVYSQPGRVAENGVLGNRLRGYCKPFSAGCECHAERAEDKHVDGAIRGIVDTVTPFRSLATMPSEGSMKAGILSDCPSLDSRSRDAEIGFEPRTFRSVS</sequence>
<dbReference type="KEGG" id="ovi:T265_04981"/>
<evidence type="ECO:0000313" key="2">
    <source>
        <dbReference type="Proteomes" id="UP000054324"/>
    </source>
</evidence>
<evidence type="ECO:0000313" key="1">
    <source>
        <dbReference type="EMBL" id="KER28151.1"/>
    </source>
</evidence>
<dbReference type="CTD" id="20319163"/>
<reference evidence="1 2" key="1">
    <citation type="submission" date="2013-11" db="EMBL/GenBank/DDBJ databases">
        <title>Opisthorchis viverrini - life in the bile duct.</title>
        <authorList>
            <person name="Young N.D."/>
            <person name="Nagarajan N."/>
            <person name="Lin S.J."/>
            <person name="Korhonen P.K."/>
            <person name="Jex A.R."/>
            <person name="Hall R.S."/>
            <person name="Safavi-Hemami H."/>
            <person name="Kaewkong W."/>
            <person name="Bertrand D."/>
            <person name="Gao S."/>
            <person name="Seet Q."/>
            <person name="Wongkham S."/>
            <person name="Teh B.T."/>
            <person name="Wongkham C."/>
            <person name="Intapan P.M."/>
            <person name="Maleewong W."/>
            <person name="Yang X."/>
            <person name="Hu M."/>
            <person name="Wang Z."/>
            <person name="Hofmann A."/>
            <person name="Sternberg P.W."/>
            <person name="Tan P."/>
            <person name="Wang J."/>
            <person name="Gasser R.B."/>
        </authorList>
    </citation>
    <scope>NUCLEOTIDE SEQUENCE [LARGE SCALE GENOMIC DNA]</scope>
</reference>
<gene>
    <name evidence="1" type="ORF">T265_04981</name>
</gene>
<dbReference type="Proteomes" id="UP000054324">
    <property type="component" value="Unassembled WGS sequence"/>
</dbReference>
<name>A0A074ZM89_OPIVI</name>
<dbReference type="AlphaFoldDB" id="A0A074ZM89"/>
<dbReference type="EMBL" id="KL596706">
    <property type="protein sequence ID" value="KER28151.1"/>
    <property type="molecule type" value="Genomic_DNA"/>
</dbReference>
<protein>
    <submittedName>
        <fullName evidence="1">Uncharacterized protein</fullName>
    </submittedName>
</protein>
<dbReference type="RefSeq" id="XP_009168122.1">
    <property type="nucleotide sequence ID" value="XM_009169858.1"/>
</dbReference>